<dbReference type="AlphaFoldDB" id="A0A7Z0M5M7"/>
<dbReference type="InterPro" id="IPR003848">
    <property type="entry name" value="DUF218"/>
</dbReference>
<dbReference type="PANTHER" id="PTHR30336">
    <property type="entry name" value="INNER MEMBRANE PROTEIN, PROBABLE PERMEASE"/>
    <property type="match status" value="1"/>
</dbReference>
<feature type="signal peptide" evidence="2">
    <location>
        <begin position="1"/>
        <end position="29"/>
    </location>
</feature>
<dbReference type="PROSITE" id="PS51318">
    <property type="entry name" value="TAT"/>
    <property type="match status" value="1"/>
</dbReference>
<dbReference type="PROSITE" id="PS50005">
    <property type="entry name" value="TPR"/>
    <property type="match status" value="1"/>
</dbReference>
<dbReference type="Gene3D" id="1.25.40.10">
    <property type="entry name" value="Tetratricopeptide repeat domain"/>
    <property type="match status" value="1"/>
</dbReference>
<dbReference type="SUPFAM" id="SSF48452">
    <property type="entry name" value="TPR-like"/>
    <property type="match status" value="1"/>
</dbReference>
<dbReference type="EMBL" id="JACBXX010000058">
    <property type="protein sequence ID" value="NYS95910.1"/>
    <property type="molecule type" value="Genomic_DNA"/>
</dbReference>
<accession>A0A7Z0M5M7</accession>
<reference evidence="4 5" key="1">
    <citation type="submission" date="2020-07" db="EMBL/GenBank/DDBJ databases">
        <title>MOT database genomes.</title>
        <authorList>
            <person name="Joseph S."/>
            <person name="Aduse-Opoku J."/>
            <person name="Hashim A."/>
            <person name="Wade W."/>
            <person name="Curtis M."/>
        </authorList>
    </citation>
    <scope>NUCLEOTIDE SEQUENCE [LARGE SCALE GENOMIC DNA]</scope>
    <source>
        <strain evidence="4 5">STR</strain>
    </source>
</reference>
<evidence type="ECO:0000256" key="1">
    <source>
        <dbReference type="PROSITE-ProRule" id="PRU00339"/>
    </source>
</evidence>
<dbReference type="Proteomes" id="UP000589521">
    <property type="component" value="Unassembled WGS sequence"/>
</dbReference>
<dbReference type="InterPro" id="IPR006311">
    <property type="entry name" value="TAT_signal"/>
</dbReference>
<dbReference type="InterPro" id="IPR014729">
    <property type="entry name" value="Rossmann-like_a/b/a_fold"/>
</dbReference>
<dbReference type="GO" id="GO:0000270">
    <property type="term" value="P:peptidoglycan metabolic process"/>
    <property type="evidence" value="ECO:0007669"/>
    <property type="project" value="TreeGrafter"/>
</dbReference>
<organism evidence="4 5">
    <name type="scientific">Streptococcus danieliae</name>
    <dbReference type="NCBI Taxonomy" id="747656"/>
    <lineage>
        <taxon>Bacteria</taxon>
        <taxon>Bacillati</taxon>
        <taxon>Bacillota</taxon>
        <taxon>Bacilli</taxon>
        <taxon>Lactobacillales</taxon>
        <taxon>Streptococcaceae</taxon>
        <taxon>Streptococcus</taxon>
    </lineage>
</organism>
<name>A0A7Z0M5M7_9STRE</name>
<dbReference type="InterPro" id="IPR011990">
    <property type="entry name" value="TPR-like_helical_dom_sf"/>
</dbReference>
<gene>
    <name evidence="4" type="ORF">HZY94_01625</name>
</gene>
<comment type="caution">
    <text evidence="4">The sequence shown here is derived from an EMBL/GenBank/DDBJ whole genome shotgun (WGS) entry which is preliminary data.</text>
</comment>
<evidence type="ECO:0000313" key="5">
    <source>
        <dbReference type="Proteomes" id="UP000589521"/>
    </source>
</evidence>
<feature type="repeat" description="TPR" evidence="1">
    <location>
        <begin position="194"/>
        <end position="227"/>
    </location>
</feature>
<dbReference type="InterPro" id="IPR051599">
    <property type="entry name" value="Cell_Envelope_Assoc"/>
</dbReference>
<sequence length="415" mass="46049">MNKKIRRSYLGLSAATALALLMTGNPAKADEYSIQELSVSASGIEPVAAVSQEVQNPIPEATVVDPNGMLESSSEVGVLEVEQKVTEEPLEVAMATKENPPSDMGVPDNLYTHLTSEKVEIKSGLGYDFYEDLPMPEAKENGRGEPLVPLISDYGNSYIEDPFLKDDVLRFRRWDWNELYSSLDKKVQENPEHLDTYRLQAEIYLVNKKYREAFSQIDKVLRRDPSDVHALSLSVLAAKVTGEKEQVKNRLAVLKHVSRDAYDSVLKVLRDADAYNATKINYGSNQLTEMVPDAIAVFGQSPNSDGTPSPALLSRLEKTKEMAERYPDIPIVLSGGPVRYEYAEADVMAKWLKSQGIDEKRFILDDIARDTPGNAIGMIKAFEAVGARKILAIGTILHLPRAVTVLKVYADAMTW</sequence>
<dbReference type="GO" id="GO:0043164">
    <property type="term" value="P:Gram-negative-bacterium-type cell wall biogenesis"/>
    <property type="evidence" value="ECO:0007669"/>
    <property type="project" value="TreeGrafter"/>
</dbReference>
<dbReference type="InterPro" id="IPR019734">
    <property type="entry name" value="TPR_rpt"/>
</dbReference>
<evidence type="ECO:0000259" key="3">
    <source>
        <dbReference type="Pfam" id="PF02698"/>
    </source>
</evidence>
<dbReference type="RefSeq" id="WP_179924747.1">
    <property type="nucleotide sequence ID" value="NZ_JACBXX010000058.1"/>
</dbReference>
<dbReference type="CDD" id="cd06259">
    <property type="entry name" value="YdcF-like"/>
    <property type="match status" value="1"/>
</dbReference>
<evidence type="ECO:0000313" key="4">
    <source>
        <dbReference type="EMBL" id="NYS95910.1"/>
    </source>
</evidence>
<protein>
    <submittedName>
        <fullName evidence="4">YdcF family protein</fullName>
    </submittedName>
</protein>
<dbReference type="Pfam" id="PF02698">
    <property type="entry name" value="DUF218"/>
    <property type="match status" value="1"/>
</dbReference>
<feature type="chain" id="PRO_5031039765" evidence="2">
    <location>
        <begin position="30"/>
        <end position="415"/>
    </location>
</feature>
<dbReference type="GO" id="GO:0005886">
    <property type="term" value="C:plasma membrane"/>
    <property type="evidence" value="ECO:0007669"/>
    <property type="project" value="TreeGrafter"/>
</dbReference>
<keyword evidence="1" id="KW-0802">TPR repeat</keyword>
<dbReference type="Gene3D" id="3.40.50.620">
    <property type="entry name" value="HUPs"/>
    <property type="match status" value="1"/>
</dbReference>
<keyword evidence="2" id="KW-0732">Signal</keyword>
<dbReference type="PANTHER" id="PTHR30336:SF4">
    <property type="entry name" value="ENVELOPE BIOGENESIS FACTOR ELYC"/>
    <property type="match status" value="1"/>
</dbReference>
<proteinExistence type="predicted"/>
<evidence type="ECO:0000256" key="2">
    <source>
        <dbReference type="SAM" id="SignalP"/>
    </source>
</evidence>
<feature type="domain" description="DUF218" evidence="3">
    <location>
        <begin position="293"/>
        <end position="407"/>
    </location>
</feature>